<dbReference type="PANTHER" id="PTHR31286">
    <property type="entry name" value="GLYCINE-RICH CELL WALL STRUCTURAL PROTEIN 1.8-LIKE"/>
    <property type="match status" value="1"/>
</dbReference>
<evidence type="ECO:0000256" key="2">
    <source>
        <dbReference type="SAM" id="MobiDB-lite"/>
    </source>
</evidence>
<dbReference type="Proteomes" id="UP000829196">
    <property type="component" value="Unassembled WGS sequence"/>
</dbReference>
<keyword evidence="1" id="KW-0863">Zinc-finger</keyword>
<dbReference type="GO" id="GO:0008270">
    <property type="term" value="F:zinc ion binding"/>
    <property type="evidence" value="ECO:0007669"/>
    <property type="project" value="UniProtKB-KW"/>
</dbReference>
<proteinExistence type="predicted"/>
<reference evidence="4" key="1">
    <citation type="journal article" date="2022" name="Front. Genet.">
        <title>Chromosome-Scale Assembly of the Dendrobium nobile Genome Provides Insights Into the Molecular Mechanism of the Biosynthesis of the Medicinal Active Ingredient of Dendrobium.</title>
        <authorList>
            <person name="Xu Q."/>
            <person name="Niu S.-C."/>
            <person name="Li K.-L."/>
            <person name="Zheng P.-J."/>
            <person name="Zhang X.-J."/>
            <person name="Jia Y."/>
            <person name="Liu Y."/>
            <person name="Niu Y.-X."/>
            <person name="Yu L.-H."/>
            <person name="Chen D.-F."/>
            <person name="Zhang G.-Q."/>
        </authorList>
    </citation>
    <scope>NUCLEOTIDE SEQUENCE</scope>
    <source>
        <tissue evidence="4">Leaf</tissue>
    </source>
</reference>
<keyword evidence="1" id="KW-0479">Metal-binding</keyword>
<comment type="caution">
    <text evidence="4">The sequence shown here is derived from an EMBL/GenBank/DDBJ whole genome shotgun (WGS) entry which is preliminary data.</text>
</comment>
<dbReference type="InterPro" id="IPR040256">
    <property type="entry name" value="At4g02000-like"/>
</dbReference>
<dbReference type="PANTHER" id="PTHR31286:SF180">
    <property type="entry name" value="OS10G0362600 PROTEIN"/>
    <property type="match status" value="1"/>
</dbReference>
<gene>
    <name evidence="4" type="ORF">KFK09_026308</name>
</gene>
<dbReference type="PROSITE" id="PS50158">
    <property type="entry name" value="ZF_CCHC"/>
    <property type="match status" value="1"/>
</dbReference>
<keyword evidence="1" id="KW-0862">Zinc</keyword>
<evidence type="ECO:0000259" key="3">
    <source>
        <dbReference type="PROSITE" id="PS50158"/>
    </source>
</evidence>
<evidence type="ECO:0000313" key="5">
    <source>
        <dbReference type="Proteomes" id="UP000829196"/>
    </source>
</evidence>
<feature type="region of interest" description="Disordered" evidence="2">
    <location>
        <begin position="131"/>
        <end position="155"/>
    </location>
</feature>
<dbReference type="InterPro" id="IPR001878">
    <property type="entry name" value="Znf_CCHC"/>
</dbReference>
<dbReference type="EMBL" id="JAGYWB010000018">
    <property type="protein sequence ID" value="KAI0492043.1"/>
    <property type="molecule type" value="Genomic_DNA"/>
</dbReference>
<name>A0A8T3A7G2_DENNO</name>
<sequence>MIGGPWFVAGQIIGVEQWAVGSMSNASRKFTSPVWIRLPNLSLAYWDADNLARIATGIGEPLFMDEPTNSWNRCAFARICVRLDLSKKLPKGVWAHGLGGSFFQPIEYEGIPLICLACGKVGHKAEACRDSSTKARVHRPSPATAGPAPPEHRNDMEVDRIGAEGLSMKKNLADASPLLENDEQGEWTIVIRRRRPKPARNGANLLDQRNVQPGTARRTSTNVAWKVVNKGDIPKGSDGGSATGIVDTNMIPRNACCLHQSHIVTDVGQVPVEAVSGSSDPVIDDGMMDNSCDKPLTMLETSVVPPNNGVACPKFLQPDGT</sequence>
<evidence type="ECO:0000256" key="1">
    <source>
        <dbReference type="PROSITE-ProRule" id="PRU00047"/>
    </source>
</evidence>
<dbReference type="OrthoDB" id="1001863at2759"/>
<dbReference type="GO" id="GO:0003676">
    <property type="term" value="F:nucleic acid binding"/>
    <property type="evidence" value="ECO:0007669"/>
    <property type="project" value="InterPro"/>
</dbReference>
<accession>A0A8T3A7G2</accession>
<evidence type="ECO:0000313" key="4">
    <source>
        <dbReference type="EMBL" id="KAI0492043.1"/>
    </source>
</evidence>
<organism evidence="4 5">
    <name type="scientific">Dendrobium nobile</name>
    <name type="common">Orchid</name>
    <dbReference type="NCBI Taxonomy" id="94219"/>
    <lineage>
        <taxon>Eukaryota</taxon>
        <taxon>Viridiplantae</taxon>
        <taxon>Streptophyta</taxon>
        <taxon>Embryophyta</taxon>
        <taxon>Tracheophyta</taxon>
        <taxon>Spermatophyta</taxon>
        <taxon>Magnoliopsida</taxon>
        <taxon>Liliopsida</taxon>
        <taxon>Asparagales</taxon>
        <taxon>Orchidaceae</taxon>
        <taxon>Epidendroideae</taxon>
        <taxon>Malaxideae</taxon>
        <taxon>Dendrobiinae</taxon>
        <taxon>Dendrobium</taxon>
    </lineage>
</organism>
<dbReference type="AlphaFoldDB" id="A0A8T3A7G2"/>
<protein>
    <recommendedName>
        <fullName evidence="3">CCHC-type domain-containing protein</fullName>
    </recommendedName>
</protein>
<feature type="domain" description="CCHC-type" evidence="3">
    <location>
        <begin position="115"/>
        <end position="130"/>
    </location>
</feature>
<keyword evidence="5" id="KW-1185">Reference proteome</keyword>